<dbReference type="Gene3D" id="3.10.450.50">
    <property type="match status" value="1"/>
</dbReference>
<evidence type="ECO:0000259" key="1">
    <source>
        <dbReference type="Pfam" id="PF12680"/>
    </source>
</evidence>
<evidence type="ECO:0000313" key="3">
    <source>
        <dbReference type="Proteomes" id="UP000295390"/>
    </source>
</evidence>
<dbReference type="SUPFAM" id="SSF54427">
    <property type="entry name" value="NTF2-like"/>
    <property type="match status" value="1"/>
</dbReference>
<reference evidence="2 3" key="1">
    <citation type="submission" date="2019-03" db="EMBL/GenBank/DDBJ databases">
        <title>Genomic Encyclopedia of Type Strains, Phase III (KMG-III): the genomes of soil and plant-associated and newly described type strains.</title>
        <authorList>
            <person name="Whitman W."/>
        </authorList>
    </citation>
    <scope>NUCLEOTIDE SEQUENCE [LARGE SCALE GENOMIC DNA]</scope>
    <source>
        <strain evidence="2 3">CECT 8283</strain>
    </source>
</reference>
<accession>A0A4R6TL52</accession>
<organism evidence="2 3">
    <name type="scientific">Tenacibaculum caenipelagi</name>
    <dbReference type="NCBI Taxonomy" id="1325435"/>
    <lineage>
        <taxon>Bacteria</taxon>
        <taxon>Pseudomonadati</taxon>
        <taxon>Bacteroidota</taxon>
        <taxon>Flavobacteriia</taxon>
        <taxon>Flavobacteriales</taxon>
        <taxon>Flavobacteriaceae</taxon>
        <taxon>Tenacibaculum</taxon>
    </lineage>
</organism>
<proteinExistence type="predicted"/>
<name>A0A4R6TL52_9FLAO</name>
<dbReference type="AlphaFoldDB" id="A0A4R6TL52"/>
<keyword evidence="3" id="KW-1185">Reference proteome</keyword>
<dbReference type="EMBL" id="SNYH01000001">
    <property type="protein sequence ID" value="TDQ30287.1"/>
    <property type="molecule type" value="Genomic_DNA"/>
</dbReference>
<dbReference type="InterPro" id="IPR032710">
    <property type="entry name" value="NTF2-like_dom_sf"/>
</dbReference>
<dbReference type="Pfam" id="PF12680">
    <property type="entry name" value="SnoaL_2"/>
    <property type="match status" value="1"/>
</dbReference>
<feature type="domain" description="SnoaL-like" evidence="1">
    <location>
        <begin position="9"/>
        <end position="120"/>
    </location>
</feature>
<sequence length="125" mass="14749">MKKELNLIKTYIEGYNSFNVDKMLSVLNKSIVFENYTNNSLTLKLDGINPFKEQAEKVLLFFSERKQEIEEIITKEEYYEVHLKYTATLKVDLSEELKKGNQLNLKGKSIFFFQNDTITKIEDYS</sequence>
<dbReference type="InterPro" id="IPR037401">
    <property type="entry name" value="SnoaL-like"/>
</dbReference>
<evidence type="ECO:0000313" key="2">
    <source>
        <dbReference type="EMBL" id="TDQ30287.1"/>
    </source>
</evidence>
<dbReference type="OrthoDB" id="582835at2"/>
<comment type="caution">
    <text evidence="2">The sequence shown here is derived from an EMBL/GenBank/DDBJ whole genome shotgun (WGS) entry which is preliminary data.</text>
</comment>
<dbReference type="Proteomes" id="UP000295390">
    <property type="component" value="Unassembled WGS sequence"/>
</dbReference>
<dbReference type="RefSeq" id="WP_133534799.1">
    <property type="nucleotide sequence ID" value="NZ_SNYH01000001.1"/>
</dbReference>
<gene>
    <name evidence="2" type="ORF">DFQ07_0629</name>
</gene>
<protein>
    <recommendedName>
        <fullName evidence="1">SnoaL-like domain-containing protein</fullName>
    </recommendedName>
</protein>